<comment type="caution">
    <text evidence="7">The sequence shown here is derived from an EMBL/GenBank/DDBJ whole genome shotgun (WGS) entry which is preliminary data.</text>
</comment>
<dbReference type="AlphaFoldDB" id="A0A8J3U5W0"/>
<evidence type="ECO:0000259" key="6">
    <source>
        <dbReference type="PROSITE" id="PS51387"/>
    </source>
</evidence>
<sequence>MPLPTSSLLPSSVTGPVFFPDDDGFADEVSVFNMTVAHHPHVIIGATCVADVQAAVRFAGDRNLPVAVLNTGHGPSMSVTGEAVMITTRRMTGVSIDSAKMTARVEAGVRWGQVVEEAAKIGLAPLAGSSPTVGVVGYTLGGGVSVALGRAFGYAADHVLRIEVVTADGELHHVTPDSDADLFFALRGGKGNFGVVTAMEFSLFPVRELYAGALHYSGDNARAVLQAYQRFTADAPDELTSSIVFLRAPDLPFVPEFMRGKLTVSIRVSYLGSARDGEALVAPLRAAAPVLADTVTTMPFADIASITNDPTEPGAAVEHFAMLDELSPPVMEAILDIAGPGSDTRITMVNVTHLGGALGTSPEKANAVGRRDAAFSLFALTAVSPDDVAAHKNVGLDLIDRLTPSGGARKHPGYLSPADVSVQSVRMAYDEPTYERLQAAKALHDPHNLFRFNHNIPPRA</sequence>
<evidence type="ECO:0000256" key="1">
    <source>
        <dbReference type="ARBA" id="ARBA00001974"/>
    </source>
</evidence>
<dbReference type="InterPro" id="IPR016169">
    <property type="entry name" value="FAD-bd_PCMH_sub2"/>
</dbReference>
<dbReference type="PANTHER" id="PTHR42973:SF39">
    <property type="entry name" value="FAD-BINDING PCMH-TYPE DOMAIN-CONTAINING PROTEIN"/>
    <property type="match status" value="1"/>
</dbReference>
<dbReference type="PANTHER" id="PTHR42973">
    <property type="entry name" value="BINDING OXIDOREDUCTASE, PUTATIVE (AFU_ORTHOLOGUE AFUA_1G17690)-RELATED"/>
    <property type="match status" value="1"/>
</dbReference>
<evidence type="ECO:0000313" key="8">
    <source>
        <dbReference type="Proteomes" id="UP000622547"/>
    </source>
</evidence>
<keyword evidence="5" id="KW-0560">Oxidoreductase</keyword>
<evidence type="ECO:0000256" key="4">
    <source>
        <dbReference type="ARBA" id="ARBA00022827"/>
    </source>
</evidence>
<evidence type="ECO:0000256" key="2">
    <source>
        <dbReference type="ARBA" id="ARBA00005466"/>
    </source>
</evidence>
<evidence type="ECO:0000313" key="7">
    <source>
        <dbReference type="EMBL" id="GII36599.1"/>
    </source>
</evidence>
<name>A0A8J3U5W0_9ACTN</name>
<reference evidence="7 8" key="1">
    <citation type="submission" date="2021-01" db="EMBL/GenBank/DDBJ databases">
        <title>Whole genome shotgun sequence of Planotetraspora phitsanulokensis NBRC 104273.</title>
        <authorList>
            <person name="Komaki H."/>
            <person name="Tamura T."/>
        </authorList>
    </citation>
    <scope>NUCLEOTIDE SEQUENCE [LARGE SCALE GENOMIC DNA]</scope>
    <source>
        <strain evidence="7 8">NBRC 104273</strain>
    </source>
</reference>
<dbReference type="EMBL" id="BOOP01000005">
    <property type="protein sequence ID" value="GII36599.1"/>
    <property type="molecule type" value="Genomic_DNA"/>
</dbReference>
<comment type="similarity">
    <text evidence="2">Belongs to the oxygen-dependent FAD-linked oxidoreductase family.</text>
</comment>
<dbReference type="Gene3D" id="3.30.43.10">
    <property type="entry name" value="Uridine Diphospho-n-acetylenolpyruvylglucosamine Reductase, domain 2"/>
    <property type="match status" value="1"/>
</dbReference>
<feature type="domain" description="FAD-binding PCMH-type" evidence="6">
    <location>
        <begin position="36"/>
        <end position="206"/>
    </location>
</feature>
<dbReference type="InterPro" id="IPR016167">
    <property type="entry name" value="FAD-bd_PCMH_sub1"/>
</dbReference>
<dbReference type="GO" id="GO:0016491">
    <property type="term" value="F:oxidoreductase activity"/>
    <property type="evidence" value="ECO:0007669"/>
    <property type="project" value="UniProtKB-KW"/>
</dbReference>
<protein>
    <submittedName>
        <fullName evidence="7">Oxidoreductase</fullName>
    </submittedName>
</protein>
<dbReference type="InterPro" id="IPR012951">
    <property type="entry name" value="BBE"/>
</dbReference>
<dbReference type="InterPro" id="IPR016166">
    <property type="entry name" value="FAD-bd_PCMH"/>
</dbReference>
<gene>
    <name evidence="7" type="ORF">Pph01_16020</name>
</gene>
<organism evidence="7 8">
    <name type="scientific">Planotetraspora phitsanulokensis</name>
    <dbReference type="NCBI Taxonomy" id="575192"/>
    <lineage>
        <taxon>Bacteria</taxon>
        <taxon>Bacillati</taxon>
        <taxon>Actinomycetota</taxon>
        <taxon>Actinomycetes</taxon>
        <taxon>Streptosporangiales</taxon>
        <taxon>Streptosporangiaceae</taxon>
        <taxon>Planotetraspora</taxon>
    </lineage>
</organism>
<dbReference type="InterPro" id="IPR036318">
    <property type="entry name" value="FAD-bd_PCMH-like_sf"/>
</dbReference>
<keyword evidence="8" id="KW-1185">Reference proteome</keyword>
<dbReference type="Gene3D" id="3.40.462.20">
    <property type="match status" value="1"/>
</dbReference>
<dbReference type="Pfam" id="PF08031">
    <property type="entry name" value="BBE"/>
    <property type="match status" value="1"/>
</dbReference>
<evidence type="ECO:0000256" key="5">
    <source>
        <dbReference type="ARBA" id="ARBA00023002"/>
    </source>
</evidence>
<comment type="cofactor">
    <cofactor evidence="1">
        <name>FAD</name>
        <dbReference type="ChEBI" id="CHEBI:57692"/>
    </cofactor>
</comment>
<dbReference type="Gene3D" id="3.30.465.10">
    <property type="match status" value="1"/>
</dbReference>
<keyword evidence="4" id="KW-0274">FAD</keyword>
<keyword evidence="3" id="KW-0285">Flavoprotein</keyword>
<dbReference type="SUPFAM" id="SSF56176">
    <property type="entry name" value="FAD-binding/transporter-associated domain-like"/>
    <property type="match status" value="1"/>
</dbReference>
<dbReference type="GO" id="GO:0071949">
    <property type="term" value="F:FAD binding"/>
    <property type="evidence" value="ECO:0007669"/>
    <property type="project" value="InterPro"/>
</dbReference>
<dbReference type="Proteomes" id="UP000622547">
    <property type="component" value="Unassembled WGS sequence"/>
</dbReference>
<dbReference type="PROSITE" id="PS51387">
    <property type="entry name" value="FAD_PCMH"/>
    <property type="match status" value="1"/>
</dbReference>
<accession>A0A8J3U5W0</accession>
<evidence type="ECO:0000256" key="3">
    <source>
        <dbReference type="ARBA" id="ARBA00022630"/>
    </source>
</evidence>
<dbReference type="InterPro" id="IPR050416">
    <property type="entry name" value="FAD-linked_Oxidoreductase"/>
</dbReference>
<dbReference type="Pfam" id="PF01565">
    <property type="entry name" value="FAD_binding_4"/>
    <property type="match status" value="1"/>
</dbReference>
<proteinExistence type="inferred from homology"/>
<dbReference type="InterPro" id="IPR006094">
    <property type="entry name" value="Oxid_FAD_bind_N"/>
</dbReference>